<proteinExistence type="predicted"/>
<dbReference type="Gramene" id="OMO89090">
    <property type="protein sequence ID" value="OMO89090"/>
    <property type="gene ID" value="CCACVL1_08022"/>
</dbReference>
<dbReference type="Proteomes" id="UP000188268">
    <property type="component" value="Unassembled WGS sequence"/>
</dbReference>
<protein>
    <submittedName>
        <fullName evidence="1">Uncharacterized protein</fullName>
    </submittedName>
</protein>
<organism evidence="1 2">
    <name type="scientific">Corchorus capsularis</name>
    <name type="common">Jute</name>
    <dbReference type="NCBI Taxonomy" id="210143"/>
    <lineage>
        <taxon>Eukaryota</taxon>
        <taxon>Viridiplantae</taxon>
        <taxon>Streptophyta</taxon>
        <taxon>Embryophyta</taxon>
        <taxon>Tracheophyta</taxon>
        <taxon>Spermatophyta</taxon>
        <taxon>Magnoliopsida</taxon>
        <taxon>eudicotyledons</taxon>
        <taxon>Gunneridae</taxon>
        <taxon>Pentapetalae</taxon>
        <taxon>rosids</taxon>
        <taxon>malvids</taxon>
        <taxon>Malvales</taxon>
        <taxon>Malvaceae</taxon>
        <taxon>Grewioideae</taxon>
        <taxon>Apeibeae</taxon>
        <taxon>Corchorus</taxon>
    </lineage>
</organism>
<gene>
    <name evidence="1" type="ORF">CCACVL1_08022</name>
</gene>
<reference evidence="1 2" key="1">
    <citation type="submission" date="2013-09" db="EMBL/GenBank/DDBJ databases">
        <title>Corchorus capsularis genome sequencing.</title>
        <authorList>
            <person name="Alam M."/>
            <person name="Haque M.S."/>
            <person name="Islam M.S."/>
            <person name="Emdad E.M."/>
            <person name="Islam M.M."/>
            <person name="Ahmed B."/>
            <person name="Halim A."/>
            <person name="Hossen Q.M.M."/>
            <person name="Hossain M.Z."/>
            <person name="Ahmed R."/>
            <person name="Khan M.M."/>
            <person name="Islam R."/>
            <person name="Rashid M.M."/>
            <person name="Khan S.A."/>
            <person name="Rahman M.S."/>
            <person name="Alam M."/>
        </authorList>
    </citation>
    <scope>NUCLEOTIDE SEQUENCE [LARGE SCALE GENOMIC DNA]</scope>
    <source>
        <strain evidence="2">cv. CVL-1</strain>
        <tissue evidence="1">Whole seedling</tissue>
    </source>
</reference>
<dbReference type="AlphaFoldDB" id="A0A1R3J2R2"/>
<name>A0A1R3J2R2_COCAP</name>
<dbReference type="EMBL" id="AWWV01008828">
    <property type="protein sequence ID" value="OMO89090.1"/>
    <property type="molecule type" value="Genomic_DNA"/>
</dbReference>
<sequence length="39" mass="4189">MEAKAKVGAATRVEGFGHLIHETLVGNIGKNFDAKIFAF</sequence>
<comment type="caution">
    <text evidence="1">The sequence shown here is derived from an EMBL/GenBank/DDBJ whole genome shotgun (WGS) entry which is preliminary data.</text>
</comment>
<evidence type="ECO:0000313" key="2">
    <source>
        <dbReference type="Proteomes" id="UP000188268"/>
    </source>
</evidence>
<accession>A0A1R3J2R2</accession>
<evidence type="ECO:0000313" key="1">
    <source>
        <dbReference type="EMBL" id="OMO89090.1"/>
    </source>
</evidence>
<keyword evidence="2" id="KW-1185">Reference proteome</keyword>